<dbReference type="Gene3D" id="3.40.430.10">
    <property type="entry name" value="Dihydrofolate Reductase, subunit A"/>
    <property type="match status" value="1"/>
</dbReference>
<dbReference type="PANTHER" id="PTHR38011:SF11">
    <property type="entry name" value="2,5-DIAMINO-6-RIBOSYLAMINO-4(3H)-PYRIMIDINONE 5'-PHOSPHATE REDUCTASE"/>
    <property type="match status" value="1"/>
</dbReference>
<dbReference type="SUPFAM" id="SSF53597">
    <property type="entry name" value="Dihydrofolate reductase-like"/>
    <property type="match status" value="1"/>
</dbReference>
<dbReference type="Proteomes" id="UP001576776">
    <property type="component" value="Unassembled WGS sequence"/>
</dbReference>
<proteinExistence type="predicted"/>
<reference evidence="2 3" key="1">
    <citation type="submission" date="2024-09" db="EMBL/GenBank/DDBJ databases">
        <title>Floridaenema gen nov. (Aerosakkonemataceae, Aerosakkonematales ord. nov., Cyanobacteria) from benthic tropical and subtropical fresh waters, with the description of four new species.</title>
        <authorList>
            <person name="Moretto J.A."/>
            <person name="Berthold D.E."/>
            <person name="Lefler F.W."/>
            <person name="Huang I.-S."/>
            <person name="Laughinghouse H. IV."/>
        </authorList>
    </citation>
    <scope>NUCLEOTIDE SEQUENCE [LARGE SCALE GENOMIC DNA]</scope>
    <source>
        <strain evidence="2 3">BLCC-F154</strain>
    </source>
</reference>
<protein>
    <submittedName>
        <fullName evidence="2">Dihydrofolate reductase family protein</fullName>
    </submittedName>
</protein>
<dbReference type="Pfam" id="PF01872">
    <property type="entry name" value="RibD_C"/>
    <property type="match status" value="1"/>
</dbReference>
<comment type="caution">
    <text evidence="2">The sequence shown here is derived from an EMBL/GenBank/DDBJ whole genome shotgun (WGS) entry which is preliminary data.</text>
</comment>
<dbReference type="PANTHER" id="PTHR38011">
    <property type="entry name" value="DIHYDROFOLATE REDUCTASE FAMILY PROTEIN (AFU_ORTHOLOGUE AFUA_8G06820)"/>
    <property type="match status" value="1"/>
</dbReference>
<dbReference type="InterPro" id="IPR002734">
    <property type="entry name" value="RibDG_C"/>
</dbReference>
<feature type="domain" description="Bacterial bifunctional deaminase-reductase C-terminal" evidence="1">
    <location>
        <begin position="4"/>
        <end position="166"/>
    </location>
</feature>
<sequence>MRKLKYYIATTLDGFIAHEDGSFDGFVWDDEFVADFINSYSWFDVVLMGRKTYEVGLKEGKTSPYPTMQQYVFSRSMKESPDESVNLVSENVVEIVKDLKSQNGKDIWLCGGANLASQLLSEKLIDEVIIKLNPVIFGSGKPLFESSVPQTKLILQATKEYASGIMLIYYNVLIE</sequence>
<keyword evidence="3" id="KW-1185">Reference proteome</keyword>
<dbReference type="InterPro" id="IPR050765">
    <property type="entry name" value="Riboflavin_Biosynth_HTPR"/>
</dbReference>
<name>A0ABV4Y721_9CYAN</name>
<evidence type="ECO:0000313" key="3">
    <source>
        <dbReference type="Proteomes" id="UP001576776"/>
    </source>
</evidence>
<organism evidence="2 3">
    <name type="scientific">Floridaenema fluviatile BLCC-F154</name>
    <dbReference type="NCBI Taxonomy" id="3153640"/>
    <lineage>
        <taxon>Bacteria</taxon>
        <taxon>Bacillati</taxon>
        <taxon>Cyanobacteriota</taxon>
        <taxon>Cyanophyceae</taxon>
        <taxon>Oscillatoriophycideae</taxon>
        <taxon>Aerosakkonematales</taxon>
        <taxon>Aerosakkonemataceae</taxon>
        <taxon>Floridanema</taxon>
        <taxon>Floridanema fluviatile</taxon>
    </lineage>
</organism>
<evidence type="ECO:0000259" key="1">
    <source>
        <dbReference type="Pfam" id="PF01872"/>
    </source>
</evidence>
<dbReference type="RefSeq" id="WP_413256120.1">
    <property type="nucleotide sequence ID" value="NZ_JBHFNS010000019.1"/>
</dbReference>
<evidence type="ECO:0000313" key="2">
    <source>
        <dbReference type="EMBL" id="MFB2934594.1"/>
    </source>
</evidence>
<dbReference type="InterPro" id="IPR024072">
    <property type="entry name" value="DHFR-like_dom_sf"/>
</dbReference>
<gene>
    <name evidence="2" type="ORF">ACE1B6_04890</name>
</gene>
<accession>A0ABV4Y721</accession>
<dbReference type="EMBL" id="JBHFNS010000019">
    <property type="protein sequence ID" value="MFB2934594.1"/>
    <property type="molecule type" value="Genomic_DNA"/>
</dbReference>